<dbReference type="PANTHER" id="PTHR11091">
    <property type="entry name" value="OXIDOREDUCTASE-RELATED"/>
    <property type="match status" value="1"/>
</dbReference>
<dbReference type="SUPFAM" id="SSF89733">
    <property type="entry name" value="L-sulfolactate dehydrogenase-like"/>
    <property type="match status" value="1"/>
</dbReference>
<accession>A0AAW0WH13</accession>
<evidence type="ECO:0008006" key="5">
    <source>
        <dbReference type="Google" id="ProtNLM"/>
    </source>
</evidence>
<reference evidence="3 4" key="1">
    <citation type="journal article" date="2024" name="BMC Genomics">
        <title>Genome assembly of redclaw crayfish (Cherax quadricarinatus) provides insights into its immune adaptation and hypoxia tolerance.</title>
        <authorList>
            <person name="Liu Z."/>
            <person name="Zheng J."/>
            <person name="Li H."/>
            <person name="Fang K."/>
            <person name="Wang S."/>
            <person name="He J."/>
            <person name="Zhou D."/>
            <person name="Weng S."/>
            <person name="Chi M."/>
            <person name="Gu Z."/>
            <person name="He J."/>
            <person name="Li F."/>
            <person name="Wang M."/>
        </authorList>
    </citation>
    <scope>NUCLEOTIDE SEQUENCE [LARGE SCALE GENOMIC DNA]</scope>
    <source>
        <strain evidence="3">ZL_2023a</strain>
    </source>
</reference>
<dbReference type="Proteomes" id="UP001445076">
    <property type="component" value="Unassembled WGS sequence"/>
</dbReference>
<dbReference type="AlphaFoldDB" id="A0AAW0WH13"/>
<dbReference type="InterPro" id="IPR043143">
    <property type="entry name" value="Mal/L-sulf/L-lact_DH-like_NADP"/>
</dbReference>
<dbReference type="InterPro" id="IPR043144">
    <property type="entry name" value="Mal/L-sulf/L-lact_DH-like_ah"/>
</dbReference>
<dbReference type="InterPro" id="IPR003767">
    <property type="entry name" value="Malate/L-lactate_DH-like"/>
</dbReference>
<protein>
    <recommendedName>
        <fullName evidence="5">Malate dehydrogenase</fullName>
    </recommendedName>
</protein>
<dbReference type="EMBL" id="JARKIK010000083">
    <property type="protein sequence ID" value="KAK8725444.1"/>
    <property type="molecule type" value="Genomic_DNA"/>
</dbReference>
<evidence type="ECO:0000313" key="4">
    <source>
        <dbReference type="Proteomes" id="UP001445076"/>
    </source>
</evidence>
<proteinExistence type="inferred from homology"/>
<dbReference type="GO" id="GO:0016491">
    <property type="term" value="F:oxidoreductase activity"/>
    <property type="evidence" value="ECO:0007669"/>
    <property type="project" value="UniProtKB-KW"/>
</dbReference>
<dbReference type="Gene3D" id="1.10.1530.10">
    <property type="match status" value="1"/>
</dbReference>
<dbReference type="Gene3D" id="3.30.1370.60">
    <property type="entry name" value="Hypothetical oxidoreductase yiak, domain 2"/>
    <property type="match status" value="1"/>
</dbReference>
<comment type="similarity">
    <text evidence="1">Belongs to the LDH2/MDH2 oxidoreductase family.</text>
</comment>
<keyword evidence="2" id="KW-0560">Oxidoreductase</keyword>
<evidence type="ECO:0000313" key="3">
    <source>
        <dbReference type="EMBL" id="KAK8725444.1"/>
    </source>
</evidence>
<comment type="caution">
    <text evidence="3">The sequence shown here is derived from an EMBL/GenBank/DDBJ whole genome shotgun (WGS) entry which is preliminary data.</text>
</comment>
<keyword evidence="4" id="KW-1185">Reference proteome</keyword>
<evidence type="ECO:0000256" key="1">
    <source>
        <dbReference type="ARBA" id="ARBA00006056"/>
    </source>
</evidence>
<gene>
    <name evidence="3" type="ORF">OTU49_010859</name>
</gene>
<organism evidence="3 4">
    <name type="scientific">Cherax quadricarinatus</name>
    <name type="common">Australian red claw crayfish</name>
    <dbReference type="NCBI Taxonomy" id="27406"/>
    <lineage>
        <taxon>Eukaryota</taxon>
        <taxon>Metazoa</taxon>
        <taxon>Ecdysozoa</taxon>
        <taxon>Arthropoda</taxon>
        <taxon>Crustacea</taxon>
        <taxon>Multicrustacea</taxon>
        <taxon>Malacostraca</taxon>
        <taxon>Eumalacostraca</taxon>
        <taxon>Eucarida</taxon>
        <taxon>Decapoda</taxon>
        <taxon>Pleocyemata</taxon>
        <taxon>Astacidea</taxon>
        <taxon>Parastacoidea</taxon>
        <taxon>Parastacidae</taxon>
        <taxon>Cherax</taxon>
    </lineage>
</organism>
<name>A0AAW0WH13_CHEQU</name>
<dbReference type="Pfam" id="PF02615">
    <property type="entry name" value="Ldh_2"/>
    <property type="match status" value="1"/>
</dbReference>
<dbReference type="InterPro" id="IPR036111">
    <property type="entry name" value="Mal/L-sulfo/L-lacto_DH-like_sf"/>
</dbReference>
<sequence>MLYRCGMRVLMGGSRMGKLLPYNNSRLSPTPLLLVSPCNFSLVVLGGELPAPRCYYASCSYCAAPVLNVPRCSTLQSSLPTRSISTMATNFTEEKAKYTPPDNLKTKYTVDEIHRYMVDCMMAVGTPRQHAAALADVLVAADNRGHYSHGLNRLEMYVNDVKQKVCDGGAVPSITKESVSTALVHGNNGLGPVVGNFCIDLAIKKAKETGIGWVCTRGSNHYGIAGWYALRATREGLLGMSFTNTSPLVAPTRAKKAALGTNPLALSAPAKNGDSFVLDMATCVVAVGKMEVERRKEKPIPEGWALDKDGNPTTDPEEGIKGALMPLGGPELHSGYKGYGLGMLVEIFCGILSGGQYGPNVRRWMNTDREADLGQCFVAIDPAFFAPGFEDRMSDLMDYCRGMEPADAEKPVLAAGDPERSHINKVNREGGITYHINQITDSWRLAKVLGVQPMQ</sequence>
<dbReference type="PANTHER" id="PTHR11091:SF0">
    <property type="entry name" value="MALATE DEHYDROGENASE"/>
    <property type="match status" value="1"/>
</dbReference>
<evidence type="ECO:0000256" key="2">
    <source>
        <dbReference type="ARBA" id="ARBA00023002"/>
    </source>
</evidence>